<proteinExistence type="predicted"/>
<dbReference type="OrthoDB" id="1819027at2"/>
<protein>
    <submittedName>
        <fullName evidence="7">Cell division protein FtsQ</fullName>
    </submittedName>
</protein>
<dbReference type="Gene3D" id="3.40.50.10960">
    <property type="match status" value="1"/>
</dbReference>
<evidence type="ECO:0000313" key="8">
    <source>
        <dbReference type="Proteomes" id="UP000189941"/>
    </source>
</evidence>
<dbReference type="STRING" id="1121925.SAMN02746011_01253"/>
<keyword evidence="4" id="KW-0472">Membrane</keyword>
<evidence type="ECO:0000259" key="6">
    <source>
        <dbReference type="Pfam" id="PF03799"/>
    </source>
</evidence>
<reference evidence="8" key="1">
    <citation type="submission" date="2017-02" db="EMBL/GenBank/DDBJ databases">
        <authorList>
            <person name="Varghese N."/>
            <person name="Submissions S."/>
        </authorList>
    </citation>
    <scope>NUCLEOTIDE SEQUENCE [LARGE SCALE GENOMIC DNA]</scope>
    <source>
        <strain evidence="8">DSM 15739</strain>
    </source>
</reference>
<keyword evidence="2 7" id="KW-0132">Cell division</keyword>
<sequence length="296" mass="33473">MPNILEDELDNVRQFNEQLEAEVNDVITSNQRIVRNKPEKAPINWTKGLPTGRVELASVTAVIFIFMWTFGWQLAPFNKVNHLTVSGNEIAESEMVAYSSGIRSLDTIKNVMANREQIEKNIIQSNPIVSGVVFDRVNWKKMDIKVSEYHIVAIVEIEGELYPLLENGEILVESNKYLQENMDRFNLPRILNVEQKGKLVTVATALRRVEPDVLALIDTIELSKDLNRPNHLSMKMKDGMYVKAVASTVAEKINKYPAMKKIIGDQMGTVNLEVGAYFTPETEGNNNIKLDANLDN</sequence>
<keyword evidence="5" id="KW-0131">Cell cycle</keyword>
<dbReference type="InterPro" id="IPR050487">
    <property type="entry name" value="FtsQ_DivIB"/>
</dbReference>
<evidence type="ECO:0000256" key="5">
    <source>
        <dbReference type="ARBA" id="ARBA00023306"/>
    </source>
</evidence>
<dbReference type="AlphaFoldDB" id="A0A1T4LZG9"/>
<evidence type="ECO:0000256" key="1">
    <source>
        <dbReference type="ARBA" id="ARBA00022475"/>
    </source>
</evidence>
<keyword evidence="8" id="KW-1185">Reference proteome</keyword>
<accession>A0A1T4LZG9</accession>
<keyword evidence="1" id="KW-1003">Cell membrane</keyword>
<evidence type="ECO:0000256" key="3">
    <source>
        <dbReference type="ARBA" id="ARBA00022692"/>
    </source>
</evidence>
<name>A0A1T4LZG9_9LACT</name>
<dbReference type="InterPro" id="IPR005548">
    <property type="entry name" value="Cell_div_FtsQ/DivIB_C"/>
</dbReference>
<dbReference type="Pfam" id="PF03799">
    <property type="entry name" value="FtsQ_DivIB_C"/>
    <property type="match status" value="1"/>
</dbReference>
<organism evidence="7 8">
    <name type="scientific">Globicatella sulfidifaciens DSM 15739</name>
    <dbReference type="NCBI Taxonomy" id="1121925"/>
    <lineage>
        <taxon>Bacteria</taxon>
        <taxon>Bacillati</taxon>
        <taxon>Bacillota</taxon>
        <taxon>Bacilli</taxon>
        <taxon>Lactobacillales</taxon>
        <taxon>Aerococcaceae</taxon>
        <taxon>Globicatella</taxon>
    </lineage>
</organism>
<feature type="domain" description="Cell division protein FtsQ/DivIB C-terminal" evidence="6">
    <location>
        <begin position="153"/>
        <end position="261"/>
    </location>
</feature>
<dbReference type="GO" id="GO:0051301">
    <property type="term" value="P:cell division"/>
    <property type="evidence" value="ECO:0007669"/>
    <property type="project" value="UniProtKB-KW"/>
</dbReference>
<gene>
    <name evidence="7" type="ORF">SAMN02746011_01253</name>
</gene>
<evidence type="ECO:0000313" key="7">
    <source>
        <dbReference type="EMBL" id="SJZ59908.1"/>
    </source>
</evidence>
<dbReference type="EMBL" id="FUWO01000010">
    <property type="protein sequence ID" value="SJZ59908.1"/>
    <property type="molecule type" value="Genomic_DNA"/>
</dbReference>
<dbReference type="PANTHER" id="PTHR37820:SF1">
    <property type="entry name" value="CELL DIVISION PROTEIN FTSQ"/>
    <property type="match status" value="1"/>
</dbReference>
<evidence type="ECO:0000256" key="2">
    <source>
        <dbReference type="ARBA" id="ARBA00022618"/>
    </source>
</evidence>
<keyword evidence="4" id="KW-1133">Transmembrane helix</keyword>
<dbReference type="PANTHER" id="PTHR37820">
    <property type="entry name" value="CELL DIVISION PROTEIN DIVIB"/>
    <property type="match status" value="1"/>
</dbReference>
<dbReference type="GO" id="GO:0005886">
    <property type="term" value="C:plasma membrane"/>
    <property type="evidence" value="ECO:0007669"/>
    <property type="project" value="TreeGrafter"/>
</dbReference>
<dbReference type="RefSeq" id="WP_078756008.1">
    <property type="nucleotide sequence ID" value="NZ_FUWO01000010.1"/>
</dbReference>
<keyword evidence="3" id="KW-0812">Transmembrane</keyword>
<evidence type="ECO:0000256" key="4">
    <source>
        <dbReference type="ARBA" id="ARBA00022989"/>
    </source>
</evidence>
<dbReference type="Proteomes" id="UP000189941">
    <property type="component" value="Unassembled WGS sequence"/>
</dbReference>